<evidence type="ECO:0000313" key="2">
    <source>
        <dbReference type="EMBL" id="ONM42601.1"/>
    </source>
</evidence>
<proteinExistence type="predicted"/>
<evidence type="ECO:0000313" key="3">
    <source>
        <dbReference type="Proteomes" id="UP000242847"/>
    </source>
</evidence>
<dbReference type="Gene3D" id="3.30.2010.10">
    <property type="entry name" value="Metalloproteases ('zincins'), catalytic domain"/>
    <property type="match status" value="1"/>
</dbReference>
<dbReference type="EMBL" id="MUBC01000059">
    <property type="protein sequence ID" value="ONM42601.1"/>
    <property type="molecule type" value="Genomic_DNA"/>
</dbReference>
<organism evidence="2 3">
    <name type="scientific">Halopseudomonas pachastrellae</name>
    <dbReference type="NCBI Taxonomy" id="254161"/>
    <lineage>
        <taxon>Bacteria</taxon>
        <taxon>Pseudomonadati</taxon>
        <taxon>Pseudomonadota</taxon>
        <taxon>Gammaproteobacteria</taxon>
        <taxon>Pseudomonadales</taxon>
        <taxon>Pseudomonadaceae</taxon>
        <taxon>Halopseudomonas</taxon>
    </lineage>
</organism>
<feature type="domain" description="YgjP-like metallopeptidase" evidence="1">
    <location>
        <begin position="26"/>
        <end position="231"/>
    </location>
</feature>
<dbReference type="InterPro" id="IPR053136">
    <property type="entry name" value="UTP_pyrophosphatase-like"/>
</dbReference>
<sequence>MSAAREPEYRDGHGFIVEVIRTRRRKSADIRVEEGAVSVVVPLDTPVEKIDQLLASKRSWVREKIALHQEAVPVRAKRYVSGEAFSYLGRNYRLKVETGNFAPVKLTNGRLLVTVPAGAEQPHIVRNALVRWYKRQAEQKLQEKVTRYAPMVGAHPAGVSVRSFKSRWGSCTAKGAVEFNWQIMMAPTRMIDYVVVHELCHLIRHDHSQAFWREVERVMPDYQQCRDWLRANAAKLVFDAP</sequence>
<dbReference type="Proteomes" id="UP000242847">
    <property type="component" value="Unassembled WGS sequence"/>
</dbReference>
<gene>
    <name evidence="2" type="ORF">BXT89_17205</name>
</gene>
<dbReference type="PANTHER" id="PTHR30399:SF1">
    <property type="entry name" value="UTP PYROPHOSPHATASE"/>
    <property type="match status" value="1"/>
</dbReference>
<name>A0A1S8DC92_9GAMM</name>
<accession>A0A1S8DC92</accession>
<dbReference type="CDD" id="cd07344">
    <property type="entry name" value="M48_yhfN_like"/>
    <property type="match status" value="1"/>
</dbReference>
<dbReference type="STRING" id="254161.SAMN05216256_106106"/>
<protein>
    <recommendedName>
        <fullName evidence="1">YgjP-like metallopeptidase domain-containing protein</fullName>
    </recommendedName>
</protein>
<dbReference type="RefSeq" id="WP_083729093.1">
    <property type="nucleotide sequence ID" value="NZ_FOUD01000006.1"/>
</dbReference>
<dbReference type="OrthoDB" id="9811177at2"/>
<comment type="caution">
    <text evidence="2">The sequence shown here is derived from an EMBL/GenBank/DDBJ whole genome shotgun (WGS) entry which is preliminary data.</text>
</comment>
<dbReference type="InterPro" id="IPR002725">
    <property type="entry name" value="YgjP-like_metallopeptidase"/>
</dbReference>
<dbReference type="AlphaFoldDB" id="A0A1S8DC92"/>
<dbReference type="Pfam" id="PF01863">
    <property type="entry name" value="YgjP-like"/>
    <property type="match status" value="1"/>
</dbReference>
<reference evidence="2 3" key="1">
    <citation type="submission" date="2017-01" db="EMBL/GenBank/DDBJ databases">
        <title>Draft genome sequence of Pseudomonas pachastrellae type strain CCUG 46540T from a deep sea.</title>
        <authorList>
            <person name="Gomila M."/>
            <person name="Mulet M."/>
            <person name="Lalucat J."/>
            <person name="Garcia-Valdes E."/>
        </authorList>
    </citation>
    <scope>NUCLEOTIDE SEQUENCE [LARGE SCALE GENOMIC DNA]</scope>
    <source>
        <strain evidence="2 3">CCUG 46540</strain>
    </source>
</reference>
<dbReference type="PANTHER" id="PTHR30399">
    <property type="entry name" value="UNCHARACTERIZED PROTEIN YGJP"/>
    <property type="match status" value="1"/>
</dbReference>
<keyword evidence="3" id="KW-1185">Reference proteome</keyword>
<evidence type="ECO:0000259" key="1">
    <source>
        <dbReference type="Pfam" id="PF01863"/>
    </source>
</evidence>